<dbReference type="CDD" id="cd02860">
    <property type="entry name" value="E_set_Pullulanase"/>
    <property type="match status" value="1"/>
</dbReference>
<dbReference type="SMART" id="SM00642">
    <property type="entry name" value="Aamy"/>
    <property type="match status" value="1"/>
</dbReference>
<evidence type="ECO:0000313" key="5">
    <source>
        <dbReference type="Proteomes" id="UP000245086"/>
    </source>
</evidence>
<keyword evidence="4" id="KW-0378">Hydrolase</keyword>
<organism evidence="4 5">
    <name type="scientific">Candidatus Phycosocius bacilliformis</name>
    <dbReference type="NCBI Taxonomy" id="1445552"/>
    <lineage>
        <taxon>Bacteria</taxon>
        <taxon>Pseudomonadati</taxon>
        <taxon>Pseudomonadota</taxon>
        <taxon>Alphaproteobacteria</taxon>
        <taxon>Caulobacterales</taxon>
        <taxon>Caulobacterales incertae sedis</taxon>
        <taxon>Candidatus Phycosocius</taxon>
    </lineage>
</organism>
<dbReference type="SUPFAM" id="SSF81296">
    <property type="entry name" value="E set domains"/>
    <property type="match status" value="1"/>
</dbReference>
<feature type="chain" id="PRO_5015199728" evidence="2">
    <location>
        <begin position="28"/>
        <end position="796"/>
    </location>
</feature>
<keyword evidence="2" id="KW-0732">Signal</keyword>
<keyword evidence="5" id="KW-1185">Reference proteome</keyword>
<dbReference type="PANTHER" id="PTHR43002">
    <property type="entry name" value="GLYCOGEN DEBRANCHING ENZYME"/>
    <property type="match status" value="1"/>
</dbReference>
<dbReference type="OrthoDB" id="9800174at2"/>
<proteinExistence type="inferred from homology"/>
<feature type="domain" description="Glycosyl hydrolase family 13 catalytic" evidence="3">
    <location>
        <begin position="254"/>
        <end position="691"/>
    </location>
</feature>
<dbReference type="EC" id="3.2.1.41" evidence="4"/>
<dbReference type="EMBL" id="BFBR01000009">
    <property type="protein sequence ID" value="GBF59000.1"/>
    <property type="molecule type" value="Genomic_DNA"/>
</dbReference>
<dbReference type="InterPro" id="IPR004193">
    <property type="entry name" value="Glyco_hydro_13_N"/>
</dbReference>
<accession>A0A2P2ED77</accession>
<dbReference type="AlphaFoldDB" id="A0A2P2ED77"/>
<dbReference type="Pfam" id="PF00128">
    <property type="entry name" value="Alpha-amylase"/>
    <property type="match status" value="1"/>
</dbReference>
<comment type="caution">
    <text evidence="4">The sequence shown here is derived from an EMBL/GenBank/DDBJ whole genome shotgun (WGS) entry which is preliminary data.</text>
</comment>
<dbReference type="Gene3D" id="3.20.20.80">
    <property type="entry name" value="Glycosidases"/>
    <property type="match status" value="1"/>
</dbReference>
<dbReference type="InterPro" id="IPR014756">
    <property type="entry name" value="Ig_E-set"/>
</dbReference>
<dbReference type="InterPro" id="IPR006047">
    <property type="entry name" value="GH13_cat_dom"/>
</dbReference>
<dbReference type="InterPro" id="IPR013783">
    <property type="entry name" value="Ig-like_fold"/>
</dbReference>
<dbReference type="Proteomes" id="UP000245086">
    <property type="component" value="Unassembled WGS sequence"/>
</dbReference>
<dbReference type="GO" id="GO:0051060">
    <property type="term" value="F:pullulanase activity"/>
    <property type="evidence" value="ECO:0007669"/>
    <property type="project" value="UniProtKB-EC"/>
</dbReference>
<evidence type="ECO:0000259" key="3">
    <source>
        <dbReference type="SMART" id="SM00642"/>
    </source>
</evidence>
<dbReference type="InterPro" id="IPR017853">
    <property type="entry name" value="GH"/>
</dbReference>
<sequence>MPPPALRRCLRLLTASLALCTSGFAVAGEPIKPSLRAELASPTAIWAHLEGVERSFAPSEWRLVASDNQEIAIATILPNEAETSLIIPAQPIDMKASYRLDYKSQNLSARVRPDAWFRTLYSPKPLGANVSADGRTTRFAIFSPRAEKVRLYLYDAAGAKPEEARQVIDMVRDDNGVWAADLKGDLSGTFYDFTVHGKPGPGRFFYESHPVHISDPYARANAESYGKSRVMAKTRPARPLANGRPKMEDVVAYEVHIEDFTRQLPVADDLKGTIPAFTIPGLRSKKGQKIGFDHLVDLGINVVHLLPMQEFLHYPAAEWQEAFAKDPEMQRLGVAGLSYEWGYRTTHAFAIENTYRRKGSDYGAEREQFRDLVQAFHDRGIAVIVDIVPNHTGENMDGRNMLFNFNVLDRDYYYRTSDAGEHIGVFGNEVKTEDRPMTQRWLIDQAKALIEEFGIDGFRIDLAGQIDQQTLIALREAVGPDVIIYGEPWIDVSDPIVRANPDWDWYKQDAPITFFQDDTRNALVGSPFKLDDKRTDRGYAGGNAAQRANAMKAIANSWPEEAGSTNLGINYADIHDNWTLADRFADRNWNGLEGVDEAPYRVAAGLLLTSLGPIVLHGGSEMMRSKGLAPKEDVIRYTATGPIYFKGRHDTYNVRTPNEFVWSDLDRSPKTGAPDDFVAMNGWWRGLIAFRNSDAGEVFRVAKVPGPNYINWITPENENLLGYFIGGEVLVLANVGSTPAKFDGVIVPQGNWRKIADGKTIDHLKGVGGKDATLLGGASVTLDSPAQSLQIWVRTP</sequence>
<reference evidence="4 5" key="1">
    <citation type="journal article" date="2018" name="Genome Announc.">
        <title>Draft Genome Sequence of "Candidatus Phycosocius bacilliformis," an Alphaproteobacterial Ectosymbiont of the Hydrocarbon-Producing Green Alga Botryococcus braunii.</title>
        <authorList>
            <person name="Tanabe Y."/>
            <person name="Yamaguchi H."/>
            <person name="Watanabe M.M."/>
        </authorList>
    </citation>
    <scope>NUCLEOTIDE SEQUENCE [LARGE SCALE GENOMIC DNA]</scope>
    <source>
        <strain evidence="4 5">BOTRYCO-2</strain>
    </source>
</reference>
<protein>
    <submittedName>
        <fullName evidence="4">Pullulanase</fullName>
        <ecNumber evidence="4">3.2.1.41</ecNumber>
    </submittedName>
</protein>
<feature type="signal peptide" evidence="2">
    <location>
        <begin position="1"/>
        <end position="27"/>
    </location>
</feature>
<dbReference type="GO" id="GO:0005975">
    <property type="term" value="P:carbohydrate metabolic process"/>
    <property type="evidence" value="ECO:0007669"/>
    <property type="project" value="InterPro"/>
</dbReference>
<dbReference type="SUPFAM" id="SSF51445">
    <property type="entry name" value="(Trans)glycosidases"/>
    <property type="match status" value="1"/>
</dbReference>
<evidence type="ECO:0000256" key="1">
    <source>
        <dbReference type="ARBA" id="ARBA00008061"/>
    </source>
</evidence>
<keyword evidence="4" id="KW-0326">Glycosidase</keyword>
<dbReference type="RefSeq" id="WP_108985856.1">
    <property type="nucleotide sequence ID" value="NZ_BFBR01000009.1"/>
</dbReference>
<name>A0A2P2ED77_9PROT</name>
<evidence type="ECO:0000256" key="2">
    <source>
        <dbReference type="SAM" id="SignalP"/>
    </source>
</evidence>
<evidence type="ECO:0000313" key="4">
    <source>
        <dbReference type="EMBL" id="GBF59000.1"/>
    </source>
</evidence>
<dbReference type="Gene3D" id="2.60.40.10">
    <property type="entry name" value="Immunoglobulins"/>
    <property type="match status" value="1"/>
</dbReference>
<gene>
    <name evidence="4" type="primary">pulA</name>
    <name evidence="4" type="ORF">PbB2_02692</name>
</gene>
<dbReference type="Pfam" id="PF02922">
    <property type="entry name" value="CBM_48"/>
    <property type="match status" value="1"/>
</dbReference>
<comment type="similarity">
    <text evidence="1">Belongs to the glycosyl hydrolase 13 family.</text>
</comment>